<dbReference type="EMBL" id="PSQJ01000005">
    <property type="protein sequence ID" value="PTL86274.1"/>
    <property type="molecule type" value="Genomic_DNA"/>
</dbReference>
<organism evidence="1 2">
    <name type="scientific">Candidatus Liberibacter europaeus</name>
    <dbReference type="NCBI Taxonomy" id="744859"/>
    <lineage>
        <taxon>Bacteria</taxon>
        <taxon>Pseudomonadati</taxon>
        <taxon>Pseudomonadota</taxon>
        <taxon>Alphaproteobacteria</taxon>
        <taxon>Hyphomicrobiales</taxon>
        <taxon>Rhizobiaceae</taxon>
        <taxon>Liberibacter</taxon>
    </lineage>
</organism>
<accession>A0A2T4VWW8</accession>
<proteinExistence type="predicted"/>
<evidence type="ECO:0000313" key="1">
    <source>
        <dbReference type="EMBL" id="PTL86274.1"/>
    </source>
</evidence>
<name>A0A2T4VWW8_9HYPH</name>
<dbReference type="AlphaFoldDB" id="A0A2T4VWW8"/>
<protein>
    <submittedName>
        <fullName evidence="1">Uncharacterized protein</fullName>
    </submittedName>
</protein>
<comment type="caution">
    <text evidence="1">The sequence shown here is derived from an EMBL/GenBank/DDBJ whole genome shotgun (WGS) entry which is preliminary data.</text>
</comment>
<dbReference type="Proteomes" id="UP000240811">
    <property type="component" value="Unassembled WGS sequence"/>
</dbReference>
<evidence type="ECO:0000313" key="2">
    <source>
        <dbReference type="Proteomes" id="UP000240811"/>
    </source>
</evidence>
<gene>
    <name evidence="1" type="ORF">C4617_04525</name>
</gene>
<sequence>MSIFLGSYTDDLRERGTGEIRKQSILHAYIDRFMPFTLPYFKRKRKRLINDIVDKQISFLLRYYRLYDTS</sequence>
<reference evidence="2" key="1">
    <citation type="submission" date="2018-02" db="EMBL/GenBank/DDBJ databases">
        <title>Genome sequence of Candidatus Liberibacter europaeus.</title>
        <authorList>
            <person name="Frampton R.A."/>
            <person name="Thompson S.M."/>
            <person name="David C."/>
            <person name="Addison S.M."/>
            <person name="Smith G.R."/>
        </authorList>
    </citation>
    <scope>NUCLEOTIDE SEQUENCE [LARGE SCALE GENOMIC DNA]</scope>
</reference>